<dbReference type="InterPro" id="IPR012349">
    <property type="entry name" value="Split_barrel_FMN-bd"/>
</dbReference>
<protein>
    <submittedName>
        <fullName evidence="4">Flavin reductase</fullName>
    </submittedName>
</protein>
<dbReference type="Gene3D" id="2.30.110.10">
    <property type="entry name" value="Electron Transport, Fmn-binding Protein, Chain A"/>
    <property type="match status" value="1"/>
</dbReference>
<proteinExistence type="inferred from homology"/>
<keyword evidence="2" id="KW-0560">Oxidoreductase</keyword>
<dbReference type="InterPro" id="IPR002563">
    <property type="entry name" value="Flavin_Rdtase-like_dom"/>
</dbReference>
<dbReference type="SUPFAM" id="SSF50475">
    <property type="entry name" value="FMN-binding split barrel"/>
    <property type="match status" value="1"/>
</dbReference>
<evidence type="ECO:0000256" key="1">
    <source>
        <dbReference type="ARBA" id="ARBA00008898"/>
    </source>
</evidence>
<dbReference type="Gene3D" id="3.30.450.40">
    <property type="match status" value="1"/>
</dbReference>
<dbReference type="RefSeq" id="WP_344204436.1">
    <property type="nucleotide sequence ID" value="NZ_BAAAME010000019.1"/>
</dbReference>
<dbReference type="EMBL" id="BAAAME010000019">
    <property type="protein sequence ID" value="GAA1754429.1"/>
    <property type="molecule type" value="Genomic_DNA"/>
</dbReference>
<dbReference type="InterPro" id="IPR029016">
    <property type="entry name" value="GAF-like_dom_sf"/>
</dbReference>
<feature type="domain" description="IclR-ED" evidence="3">
    <location>
        <begin position="175"/>
        <end position="386"/>
    </location>
</feature>
<evidence type="ECO:0000313" key="5">
    <source>
        <dbReference type="Proteomes" id="UP001501057"/>
    </source>
</evidence>
<dbReference type="Proteomes" id="UP001501057">
    <property type="component" value="Unassembled WGS sequence"/>
</dbReference>
<dbReference type="InterPro" id="IPR050268">
    <property type="entry name" value="NADH-dep_flavin_reductase"/>
</dbReference>
<evidence type="ECO:0000259" key="3">
    <source>
        <dbReference type="PROSITE" id="PS51078"/>
    </source>
</evidence>
<name>A0ABN2KF63_9ACTN</name>
<dbReference type="InterPro" id="IPR014757">
    <property type="entry name" value="Tscrpt_reg_IclR_C"/>
</dbReference>
<evidence type="ECO:0000313" key="4">
    <source>
        <dbReference type="EMBL" id="GAA1754429.1"/>
    </source>
</evidence>
<dbReference type="Pfam" id="PF01613">
    <property type="entry name" value="Flavin_Reduct"/>
    <property type="match status" value="1"/>
</dbReference>
<keyword evidence="5" id="KW-1185">Reference proteome</keyword>
<gene>
    <name evidence="4" type="ORF">GCM10009710_37160</name>
</gene>
<comment type="caution">
    <text evidence="4">The sequence shown here is derived from an EMBL/GenBank/DDBJ whole genome shotgun (WGS) entry which is preliminary data.</text>
</comment>
<sequence>MSQNQLQFGEASKEDRSQWWRTVLGEYPTGVCIVSALGADGLPQGLVVGTFSAVSLDPPLVSYMPMRSSRSYGAVRDAEYFRVSVLGAGHEELCRAFATAPPESRFAGGAWETDRHGIPFLTDSVIWFECKRHRTVEAGDHDIVLGEVLDLGFGRSGEGMPLLFLKGGYGSFTVPHLDFDAAGLGAQMKVAEEVRAPVQRLAEELDAVITLGAIAKSSVVVLSAANLRTRDPLVGSTFPFAAPLGSVFAAWGTPEREAAWRDAGRKNGFANDDLVSAILTHARERGYSVSLGATRTKTLGRTLSTARWDRDQTAALWNDIVEDAKLAEQDDWGAHVTSIQVPVIGSSGHAVLSLAAVGLKPGMDRGRVEAVATALQAIAHTISMKL</sequence>
<reference evidence="4 5" key="1">
    <citation type="journal article" date="2019" name="Int. J. Syst. Evol. Microbiol.">
        <title>The Global Catalogue of Microorganisms (GCM) 10K type strain sequencing project: providing services to taxonomists for standard genome sequencing and annotation.</title>
        <authorList>
            <consortium name="The Broad Institute Genomics Platform"/>
            <consortium name="The Broad Institute Genome Sequencing Center for Infectious Disease"/>
            <person name="Wu L."/>
            <person name="Ma J."/>
        </authorList>
    </citation>
    <scope>NUCLEOTIDE SEQUENCE [LARGE SCALE GENOMIC DNA]</scope>
    <source>
        <strain evidence="4 5">JCM 13518</strain>
    </source>
</reference>
<evidence type="ECO:0000256" key="2">
    <source>
        <dbReference type="ARBA" id="ARBA00023002"/>
    </source>
</evidence>
<dbReference type="SUPFAM" id="SSF55781">
    <property type="entry name" value="GAF domain-like"/>
    <property type="match status" value="1"/>
</dbReference>
<dbReference type="PROSITE" id="PS51078">
    <property type="entry name" value="ICLR_ED"/>
    <property type="match status" value="1"/>
</dbReference>
<comment type="similarity">
    <text evidence="1">Belongs to the non-flavoprotein flavin reductase family.</text>
</comment>
<dbReference type="SMART" id="SM00903">
    <property type="entry name" value="Flavin_Reduct"/>
    <property type="match status" value="1"/>
</dbReference>
<dbReference type="PANTHER" id="PTHR30466:SF11">
    <property type="entry name" value="FLAVIN-DEPENDENT MONOOXYGENASE, REDUCTASE SUBUNIT HSAB"/>
    <property type="match status" value="1"/>
</dbReference>
<accession>A0ABN2KF63</accession>
<dbReference type="PANTHER" id="PTHR30466">
    <property type="entry name" value="FLAVIN REDUCTASE"/>
    <property type="match status" value="1"/>
</dbReference>
<organism evidence="4 5">
    <name type="scientific">Aeromicrobium alkaliterrae</name>
    <dbReference type="NCBI Taxonomy" id="302168"/>
    <lineage>
        <taxon>Bacteria</taxon>
        <taxon>Bacillati</taxon>
        <taxon>Actinomycetota</taxon>
        <taxon>Actinomycetes</taxon>
        <taxon>Propionibacteriales</taxon>
        <taxon>Nocardioidaceae</taxon>
        <taxon>Aeromicrobium</taxon>
    </lineage>
</organism>